<comment type="caution">
    <text evidence="3">The sequence shown here is derived from an EMBL/GenBank/DDBJ whole genome shotgun (WGS) entry which is preliminary data.</text>
</comment>
<dbReference type="OrthoDB" id="2150254at2759"/>
<evidence type="ECO:0000256" key="2">
    <source>
        <dbReference type="SAM" id="MobiDB-lite"/>
    </source>
</evidence>
<organism evidence="3 4">
    <name type="scientific">Rhizoclosmatium globosum</name>
    <dbReference type="NCBI Taxonomy" id="329046"/>
    <lineage>
        <taxon>Eukaryota</taxon>
        <taxon>Fungi</taxon>
        <taxon>Fungi incertae sedis</taxon>
        <taxon>Chytridiomycota</taxon>
        <taxon>Chytridiomycota incertae sedis</taxon>
        <taxon>Chytridiomycetes</taxon>
        <taxon>Chytridiales</taxon>
        <taxon>Chytriomycetaceae</taxon>
        <taxon>Rhizoclosmatium</taxon>
    </lineage>
</organism>
<evidence type="ECO:0000313" key="4">
    <source>
        <dbReference type="Proteomes" id="UP000193642"/>
    </source>
</evidence>
<dbReference type="EMBL" id="MCGO01000041">
    <property type="protein sequence ID" value="ORY39071.1"/>
    <property type="molecule type" value="Genomic_DNA"/>
</dbReference>
<dbReference type="Proteomes" id="UP000193642">
    <property type="component" value="Unassembled WGS sequence"/>
</dbReference>
<evidence type="ECO:0000256" key="1">
    <source>
        <dbReference type="SAM" id="Coils"/>
    </source>
</evidence>
<dbReference type="AlphaFoldDB" id="A0A1Y2BWD8"/>
<keyword evidence="4" id="KW-1185">Reference proteome</keyword>
<accession>A0A1Y2BWD8</accession>
<feature type="compositionally biased region" description="Polar residues" evidence="2">
    <location>
        <begin position="75"/>
        <end position="89"/>
    </location>
</feature>
<sequence length="782" mass="87561">MHTAARARAKSNVGLFDGVEPPKRSGSLVEALPPLPQSSSTSQVSPRPPPIRSKSYLSVTNVNGQSDDNLLSPHSPGSQKLKPTTQSPRKGSFVKLSPGKSPMTPPVIPVVEINLDPQTNPNMYPLTPHQLAVFNKLFTFPEKGLLSDGLAPPFVETTDPATYIVQCYKLDSTVLIEDYFLACTNQVYQSYTALQTRLINPPPPPPANEPPPLFTPAQYALIEKKPVEVVAQCPYFQVQGGTNGPLPFTDRNSFVAYVAAYQTSKYPLTNPSLPKSPVFHVYAKKDEEETFVYFLFSTVICDNQSASFISKEIMRLYTSTVSTMNWDHPTVFYETKEVTPFLEFVKSRDSEAEKAFPLFWQQVWVDGTDPPLSIEGYDRVSFEKRRAKMVGEMERLAVEIKTLETKKHAQESQLVFLKKQRIDIDSYSPETETFVDPVTKEEIQVTKAAKAAILFEVFGEEIVDDDIASLLKRHEVSEELQQKLGTNIQDIMALDNDQLLSMSKVSESLLEQDKVKASIERKINRLKRENADATDRLNKASHLHRNIKNEIEIRSRTVKQDWSKNKQTVCPVLGLGDAGSVNSSGSIGLGSIYSYEQFTVPTETVKRLKSYLTDLKIFRQDKQGKTMHEYLPQPWSEQFLIGMHTTLHHDFLTVGPVSQVLPVKANMNQNSLLFVDMIEKINNTIERLREVAEGSSFMDFTAKLGVVVPFTLQFAYYTQREIQMWKEAGVPLSEVLDIPGDPETQTACLLWSSNGLDTYDAKISLYEDANGGIGGFGSIALV</sequence>
<feature type="compositionally biased region" description="Polar residues" evidence="2">
    <location>
        <begin position="55"/>
        <end position="69"/>
    </location>
</feature>
<evidence type="ECO:0000313" key="3">
    <source>
        <dbReference type="EMBL" id="ORY39071.1"/>
    </source>
</evidence>
<feature type="region of interest" description="Disordered" evidence="2">
    <location>
        <begin position="1"/>
        <end position="101"/>
    </location>
</feature>
<reference evidence="3 4" key="1">
    <citation type="submission" date="2016-07" db="EMBL/GenBank/DDBJ databases">
        <title>Pervasive Adenine N6-methylation of Active Genes in Fungi.</title>
        <authorList>
            <consortium name="DOE Joint Genome Institute"/>
            <person name="Mondo S.J."/>
            <person name="Dannebaum R.O."/>
            <person name="Kuo R.C."/>
            <person name="Labutti K."/>
            <person name="Haridas S."/>
            <person name="Kuo A."/>
            <person name="Salamov A."/>
            <person name="Ahrendt S.R."/>
            <person name="Lipzen A."/>
            <person name="Sullivan W."/>
            <person name="Andreopoulos W.B."/>
            <person name="Clum A."/>
            <person name="Lindquist E."/>
            <person name="Daum C."/>
            <person name="Ramamoorthy G.K."/>
            <person name="Gryganskyi A."/>
            <person name="Culley D."/>
            <person name="Magnuson J.K."/>
            <person name="James T.Y."/>
            <person name="O'Malley M.A."/>
            <person name="Stajich J.E."/>
            <person name="Spatafora J.W."/>
            <person name="Visel A."/>
            <person name="Grigoriev I.V."/>
        </authorList>
    </citation>
    <scope>NUCLEOTIDE SEQUENCE [LARGE SCALE GENOMIC DNA]</scope>
    <source>
        <strain evidence="3 4">JEL800</strain>
    </source>
</reference>
<keyword evidence="1" id="KW-0175">Coiled coil</keyword>
<protein>
    <submittedName>
        <fullName evidence="3">Uncharacterized protein</fullName>
    </submittedName>
</protein>
<gene>
    <name evidence="3" type="ORF">BCR33DRAFT_788509</name>
</gene>
<feature type="coiled-coil region" evidence="1">
    <location>
        <begin position="386"/>
        <end position="420"/>
    </location>
</feature>
<proteinExistence type="predicted"/>
<name>A0A1Y2BWD8_9FUNG</name>
<feature type="coiled-coil region" evidence="1">
    <location>
        <begin position="509"/>
        <end position="550"/>
    </location>
</feature>